<accession>A0A2H3CU17</accession>
<proteinExistence type="predicted"/>
<evidence type="ECO:0000313" key="2">
    <source>
        <dbReference type="EMBL" id="PBK81978.1"/>
    </source>
</evidence>
<dbReference type="AlphaFoldDB" id="A0A2H3CU17"/>
<reference evidence="1" key="2">
    <citation type="journal article" date="2017" name="Nat. Ecol. Evol.">
        <title>Lineage-specific genetic innovations streamline the genomes of Armillaria species to pathogenesis.</title>
        <authorList>
            <consortium name="DOE Joint Genome Institute"/>
            <person name="Sipos G."/>
            <person name="Prasanna A.N."/>
            <person name="Walter M.C."/>
            <person name="O'Connor E."/>
            <person name="Balint B."/>
            <person name="Krizsan K."/>
            <person name="Kiss B."/>
            <person name="Hess J."/>
            <person name="Varga T."/>
            <person name="Slot J."/>
            <person name="Riley R."/>
            <person name="Boka B."/>
            <person name="Rigling D."/>
            <person name="Barry K."/>
            <person name="Lee J."/>
            <person name="Mihaltcheva S."/>
            <person name="LaButti K."/>
            <person name="Lipzen A."/>
            <person name="Waldron R."/>
            <person name="Moloney N.M."/>
            <person name="Sperisen C."/>
            <person name="Kredics L."/>
            <person name="Vagvolgyi C."/>
            <person name="Patrignani A."/>
            <person name="Fitzpatrick D."/>
            <person name="Nagy I."/>
            <person name="Doyle S."/>
            <person name="Anderson J."/>
            <person name="Grigoriev I.V."/>
            <person name="Guldener U."/>
            <person name="Munsterkotter M."/>
            <person name="Nagy L.G."/>
        </authorList>
    </citation>
    <scope>NUCLEOTIDE SEQUENCE [LARGE SCALE GENOMIC DNA]</scope>
    <source>
        <strain evidence="1">Ar21-2</strain>
    </source>
</reference>
<organism evidence="1 3">
    <name type="scientific">Armillaria gallica</name>
    <name type="common">Bulbous honey fungus</name>
    <name type="synonym">Armillaria bulbosa</name>
    <dbReference type="NCBI Taxonomy" id="47427"/>
    <lineage>
        <taxon>Eukaryota</taxon>
        <taxon>Fungi</taxon>
        <taxon>Dikarya</taxon>
        <taxon>Basidiomycota</taxon>
        <taxon>Agaricomycotina</taxon>
        <taxon>Agaricomycetes</taxon>
        <taxon>Agaricomycetidae</taxon>
        <taxon>Agaricales</taxon>
        <taxon>Marasmiineae</taxon>
        <taxon>Physalacriaceae</taxon>
        <taxon>Armillaria</taxon>
    </lineage>
</organism>
<sequence>MTSTTIVERPLRRLAVHSTTTCAAQASTYGKCILATYTDVRKDVCKEEFLKFGQCLRDAMKRKW</sequence>
<dbReference type="OrthoDB" id="3821113at2759"/>
<name>A0A2H3CU17_ARMGA</name>
<dbReference type="GO" id="GO:0032981">
    <property type="term" value="P:mitochondrial respiratory chain complex I assembly"/>
    <property type="evidence" value="ECO:0007669"/>
    <property type="project" value="InterPro"/>
</dbReference>
<dbReference type="EMBL" id="KZ293723">
    <property type="protein sequence ID" value="PBK81928.1"/>
    <property type="molecule type" value="Genomic_DNA"/>
</dbReference>
<dbReference type="GO" id="GO:0005739">
    <property type="term" value="C:mitochondrion"/>
    <property type="evidence" value="ECO:0007669"/>
    <property type="project" value="InterPro"/>
</dbReference>
<evidence type="ECO:0000313" key="1">
    <source>
        <dbReference type="EMBL" id="PBK81928.1"/>
    </source>
</evidence>
<dbReference type="InterPro" id="IPR034595">
    <property type="entry name" value="NDUFAF8"/>
</dbReference>
<evidence type="ECO:0008006" key="4">
    <source>
        <dbReference type="Google" id="ProtNLM"/>
    </source>
</evidence>
<dbReference type="EMBL" id="KZ293723">
    <property type="protein sequence ID" value="PBK81978.1"/>
    <property type="molecule type" value="Genomic_DNA"/>
</dbReference>
<reference evidence="3" key="1">
    <citation type="journal article" date="2017" name="Nat. Ecol. Evol.">
        <title>Genome expansion and lineage-specific genetic innovations in the forest pathogenic fungi Armillaria.</title>
        <authorList>
            <person name="Sipos G."/>
            <person name="Prasanna A.N."/>
            <person name="Walter M.C."/>
            <person name="O'Connor E."/>
            <person name="Balint B."/>
            <person name="Krizsan K."/>
            <person name="Kiss B."/>
            <person name="Hess J."/>
            <person name="Varga T."/>
            <person name="Slot J."/>
            <person name="Riley R."/>
            <person name="Boka B."/>
            <person name="Rigling D."/>
            <person name="Barry K."/>
            <person name="Lee J."/>
            <person name="Mihaltcheva S."/>
            <person name="LaButti K."/>
            <person name="Lipzen A."/>
            <person name="Waldron R."/>
            <person name="Moloney N.M."/>
            <person name="Sperisen C."/>
            <person name="Kredics L."/>
            <person name="Vagvoelgyi C."/>
            <person name="Patrignani A."/>
            <person name="Fitzpatrick D."/>
            <person name="Nagy I."/>
            <person name="Doyle S."/>
            <person name="Anderson J.B."/>
            <person name="Grigoriev I.V."/>
            <person name="Gueldener U."/>
            <person name="Muensterkoetter M."/>
            <person name="Nagy L.G."/>
        </authorList>
    </citation>
    <scope>NUCLEOTIDE SEQUENCE [LARGE SCALE GENOMIC DNA]</scope>
    <source>
        <strain evidence="3">Ar21-2</strain>
    </source>
</reference>
<dbReference type="OMA" id="ADYNSVH"/>
<dbReference type="Proteomes" id="UP000217790">
    <property type="component" value="Unassembled WGS sequence"/>
</dbReference>
<dbReference type="PANTHER" id="PTHR34561:SF1">
    <property type="entry name" value="NADH DEHYDROGENASE [UBIQUINONE] 1 ALPHA SUBCOMPLEX ASSEMBLY FACTOR 8"/>
    <property type="match status" value="1"/>
</dbReference>
<evidence type="ECO:0000313" key="3">
    <source>
        <dbReference type="Proteomes" id="UP000217790"/>
    </source>
</evidence>
<dbReference type="InParanoid" id="A0A2H3CU17"/>
<dbReference type="PANTHER" id="PTHR34561">
    <property type="entry name" value="NADH DEHYDROGENASE [UBIQUINONE] 1 ALPHA SUBCOMPLEX ASSEMBLY FACTOR 8"/>
    <property type="match status" value="1"/>
</dbReference>
<keyword evidence="3" id="KW-1185">Reference proteome</keyword>
<protein>
    <recommendedName>
        <fullName evidence="4">CHCH domain-containing protein</fullName>
    </recommendedName>
</protein>
<gene>
    <name evidence="1" type="ORF">ARMGADRAFT_1019946</name>
    <name evidence="2" type="ORF">ARMGADRAFT_1019987</name>
</gene>